<evidence type="ECO:0000256" key="1">
    <source>
        <dbReference type="SAM" id="SignalP"/>
    </source>
</evidence>
<feature type="chain" id="PRO_5002522182" evidence="1">
    <location>
        <begin position="21"/>
        <end position="257"/>
    </location>
</feature>
<feature type="signal peptide" evidence="1">
    <location>
        <begin position="1"/>
        <end position="20"/>
    </location>
</feature>
<evidence type="ECO:0000313" key="2">
    <source>
        <dbReference type="EMBL" id="CED84825.1"/>
    </source>
</evidence>
<name>A0A0F7SW63_PHARH</name>
<dbReference type="EMBL" id="LN483166">
    <property type="protein sequence ID" value="CED84825.1"/>
    <property type="molecule type" value="Genomic_DNA"/>
</dbReference>
<dbReference type="AlphaFoldDB" id="A0A0F7SW63"/>
<accession>A0A0F7SW63</accession>
<organism evidence="2">
    <name type="scientific">Phaffia rhodozyma</name>
    <name type="common">Yeast</name>
    <name type="synonym">Xanthophyllomyces dendrorhous</name>
    <dbReference type="NCBI Taxonomy" id="264483"/>
    <lineage>
        <taxon>Eukaryota</taxon>
        <taxon>Fungi</taxon>
        <taxon>Dikarya</taxon>
        <taxon>Basidiomycota</taxon>
        <taxon>Agaricomycotina</taxon>
        <taxon>Tremellomycetes</taxon>
        <taxon>Cystofilobasidiales</taxon>
        <taxon>Mrakiaceae</taxon>
        <taxon>Phaffia</taxon>
    </lineage>
</organism>
<reference evidence="2" key="1">
    <citation type="submission" date="2014-08" db="EMBL/GenBank/DDBJ databases">
        <authorList>
            <person name="Sharma Rahul"/>
            <person name="Thines Marco"/>
        </authorList>
    </citation>
    <scope>NUCLEOTIDE SEQUENCE</scope>
</reference>
<proteinExistence type="predicted"/>
<keyword evidence="1" id="KW-0732">Signal</keyword>
<protein>
    <submittedName>
        <fullName evidence="2">Uncharacterized protein</fullName>
    </submittedName>
</protein>
<sequence>MLAFSAISLGLALFASAVQAAPVSENAEGMVARYDAHSSSSSKSGSASILGDVVSLTGSDRSASSSYHNRDLLDLNLDAEVSATLQALGLLSAKANVDVSATVAAELAVSGLSRKKDHSLHYTCPTKGWKAPPAYEFGYWHPTTGVWINDKTAVDAYLSVQGYVHLGLDVVVDLFVDIDATVAAVASGVIASRPADLTKKGKCGYWVPKSTTAVVDVVASLEAAVYVDADVSVEALLNTCGFFHLSADAQAAIAATA</sequence>